<proteinExistence type="predicted"/>
<dbReference type="SMART" id="SM00065">
    <property type="entry name" value="GAF"/>
    <property type="match status" value="1"/>
</dbReference>
<dbReference type="Gene3D" id="3.40.50.2300">
    <property type="match status" value="1"/>
</dbReference>
<keyword evidence="7" id="KW-0067">ATP-binding</keyword>
<comment type="caution">
    <text evidence="13">The sequence shown here is derived from an EMBL/GenBank/DDBJ whole genome shotgun (WGS) entry which is preliminary data.</text>
</comment>
<dbReference type="PROSITE" id="PS50109">
    <property type="entry name" value="HIS_KIN"/>
    <property type="match status" value="1"/>
</dbReference>
<evidence type="ECO:0000256" key="3">
    <source>
        <dbReference type="ARBA" id="ARBA00022553"/>
    </source>
</evidence>
<dbReference type="SUPFAM" id="SSF52172">
    <property type="entry name" value="CheY-like"/>
    <property type="match status" value="1"/>
</dbReference>
<dbReference type="Gene3D" id="3.30.450.40">
    <property type="match status" value="1"/>
</dbReference>
<evidence type="ECO:0000259" key="11">
    <source>
        <dbReference type="PROSITE" id="PS50109"/>
    </source>
</evidence>
<sequence length="644" mass="71350">MVEAVSGLHQHVSISLGQLLQNGEIVAIVDDDAAIREPLRVYFEEHGLAVAECASATELMQVLASRNVALVLLDIGLPDTDGLSLLPQIVGQYPDAAVVMLTGVSELRVVLDCMRKGATDYLSKPVQFEEIFHVARKALEKRRLVFENRKYQEELEEAHFRIQLLHQLSVKMNSVYLSTVELDQILRAVLVGITSREGLGFNRAFLAMFDGDGRFLRGKMAIGPGSREEAGRVWEEIEERDLNFLEIVDNLKETTTSHDAAVNAIVKNLVISVEETGNILINSVLSRRSFRVSPENGWVPNPIERRIGNGNRRYNGAALHERRENAEVGALAVLGVPRDLINILDEDSFVVVPLYSPGRAFGVIIADNYVTRRFIEDGHVGALELFASQASLAIEQSHLYNEMQQKVAELEAVNQELDRNKDLLVEAERYSALGHMAAQLVHIVRNPITSIGGVSRILKKKNVDAEWEKYLNVIIHETERVESTLEDLFDFVGQGEIHQEELPLCALIRKTALLLQSSMAKHGVTWEMECPSPEPVVQGDLHQIRLVFLHLFKNAVEAMGDGGRLTIVVATQEGQVIVSVIDTGPGIPESYLDKAKDPFFTTKTYGTGMGLTLVERIVRAHGGSFSLKPHLGGGLEVRVVLPLP</sequence>
<organism evidence="13 14">
    <name type="scientific">Thiovibrio frasassiensis</name>
    <dbReference type="NCBI Taxonomy" id="2984131"/>
    <lineage>
        <taxon>Bacteria</taxon>
        <taxon>Pseudomonadati</taxon>
        <taxon>Thermodesulfobacteriota</taxon>
        <taxon>Desulfobulbia</taxon>
        <taxon>Desulfobulbales</taxon>
        <taxon>Thiovibrionaceae</taxon>
        <taxon>Thiovibrio</taxon>
    </lineage>
</organism>
<dbReference type="InterPro" id="IPR003018">
    <property type="entry name" value="GAF"/>
</dbReference>
<evidence type="ECO:0000256" key="10">
    <source>
        <dbReference type="SAM" id="Coils"/>
    </source>
</evidence>
<dbReference type="PROSITE" id="PS50110">
    <property type="entry name" value="RESPONSE_REGULATORY"/>
    <property type="match status" value="1"/>
</dbReference>
<gene>
    <name evidence="13" type="ORF">OLX77_06225</name>
</gene>
<dbReference type="PANTHER" id="PTHR43065:SF10">
    <property type="entry name" value="PEROXIDE STRESS-ACTIVATED HISTIDINE KINASE MAK3"/>
    <property type="match status" value="1"/>
</dbReference>
<dbReference type="Gene3D" id="1.10.287.130">
    <property type="match status" value="1"/>
</dbReference>
<protein>
    <recommendedName>
        <fullName evidence="2">histidine kinase</fullName>
        <ecNumber evidence="2">2.7.13.3</ecNumber>
    </recommendedName>
</protein>
<evidence type="ECO:0000256" key="5">
    <source>
        <dbReference type="ARBA" id="ARBA00022741"/>
    </source>
</evidence>
<evidence type="ECO:0000256" key="6">
    <source>
        <dbReference type="ARBA" id="ARBA00022777"/>
    </source>
</evidence>
<feature type="domain" description="Response regulatory" evidence="12">
    <location>
        <begin position="25"/>
        <end position="139"/>
    </location>
</feature>
<dbReference type="Proteomes" id="UP001154240">
    <property type="component" value="Unassembled WGS sequence"/>
</dbReference>
<evidence type="ECO:0000313" key="13">
    <source>
        <dbReference type="EMBL" id="MDG4475755.1"/>
    </source>
</evidence>
<evidence type="ECO:0000256" key="4">
    <source>
        <dbReference type="ARBA" id="ARBA00022679"/>
    </source>
</evidence>
<dbReference type="SMART" id="SM00387">
    <property type="entry name" value="HATPase_c"/>
    <property type="match status" value="1"/>
</dbReference>
<dbReference type="Pfam" id="PF02518">
    <property type="entry name" value="HATPase_c"/>
    <property type="match status" value="1"/>
</dbReference>
<dbReference type="InterPro" id="IPR005467">
    <property type="entry name" value="His_kinase_dom"/>
</dbReference>
<dbReference type="SUPFAM" id="SSF47384">
    <property type="entry name" value="Homodimeric domain of signal transducing histidine kinase"/>
    <property type="match status" value="1"/>
</dbReference>
<comment type="catalytic activity">
    <reaction evidence="1">
        <text>ATP + protein L-histidine = ADP + protein N-phospho-L-histidine.</text>
        <dbReference type="EC" id="2.7.13.3"/>
    </reaction>
</comment>
<evidence type="ECO:0000256" key="9">
    <source>
        <dbReference type="PROSITE-ProRule" id="PRU00169"/>
    </source>
</evidence>
<keyword evidence="5" id="KW-0547">Nucleotide-binding</keyword>
<evidence type="ECO:0000313" key="14">
    <source>
        <dbReference type="Proteomes" id="UP001154240"/>
    </source>
</evidence>
<dbReference type="RefSeq" id="WP_307632730.1">
    <property type="nucleotide sequence ID" value="NZ_JAPHEH010000001.1"/>
</dbReference>
<keyword evidence="6" id="KW-0418">Kinase</keyword>
<dbReference type="EMBL" id="JAPHEH010000001">
    <property type="protein sequence ID" value="MDG4475755.1"/>
    <property type="molecule type" value="Genomic_DNA"/>
</dbReference>
<dbReference type="InterPro" id="IPR004358">
    <property type="entry name" value="Sig_transdc_His_kin-like_C"/>
</dbReference>
<dbReference type="Pfam" id="PF00072">
    <property type="entry name" value="Response_reg"/>
    <property type="match status" value="1"/>
</dbReference>
<dbReference type="AlphaFoldDB" id="A0A9X4MGD4"/>
<evidence type="ECO:0000256" key="8">
    <source>
        <dbReference type="ARBA" id="ARBA00023012"/>
    </source>
</evidence>
<keyword evidence="10" id="KW-0175">Coiled coil</keyword>
<dbReference type="CDD" id="cd00082">
    <property type="entry name" value="HisKA"/>
    <property type="match status" value="1"/>
</dbReference>
<dbReference type="EC" id="2.7.13.3" evidence="2"/>
<dbReference type="GO" id="GO:0005524">
    <property type="term" value="F:ATP binding"/>
    <property type="evidence" value="ECO:0007669"/>
    <property type="project" value="UniProtKB-KW"/>
</dbReference>
<dbReference type="SUPFAM" id="SSF55874">
    <property type="entry name" value="ATPase domain of HSP90 chaperone/DNA topoisomerase II/histidine kinase"/>
    <property type="match status" value="1"/>
</dbReference>
<dbReference type="InterPro" id="IPR029016">
    <property type="entry name" value="GAF-like_dom_sf"/>
</dbReference>
<feature type="coiled-coil region" evidence="10">
    <location>
        <begin position="400"/>
        <end position="430"/>
    </location>
</feature>
<dbReference type="PRINTS" id="PR00344">
    <property type="entry name" value="BCTRLSENSOR"/>
</dbReference>
<feature type="domain" description="Histidine kinase" evidence="11">
    <location>
        <begin position="439"/>
        <end position="644"/>
    </location>
</feature>
<evidence type="ECO:0000256" key="7">
    <source>
        <dbReference type="ARBA" id="ARBA00022840"/>
    </source>
</evidence>
<dbReference type="InterPro" id="IPR001789">
    <property type="entry name" value="Sig_transdc_resp-reg_receiver"/>
</dbReference>
<evidence type="ECO:0000259" key="12">
    <source>
        <dbReference type="PROSITE" id="PS50110"/>
    </source>
</evidence>
<dbReference type="SMART" id="SM00448">
    <property type="entry name" value="REC"/>
    <property type="match status" value="1"/>
</dbReference>
<dbReference type="GO" id="GO:0000155">
    <property type="term" value="F:phosphorelay sensor kinase activity"/>
    <property type="evidence" value="ECO:0007669"/>
    <property type="project" value="InterPro"/>
</dbReference>
<evidence type="ECO:0000256" key="2">
    <source>
        <dbReference type="ARBA" id="ARBA00012438"/>
    </source>
</evidence>
<dbReference type="PANTHER" id="PTHR43065">
    <property type="entry name" value="SENSOR HISTIDINE KINASE"/>
    <property type="match status" value="1"/>
</dbReference>
<keyword evidence="3 9" id="KW-0597">Phosphoprotein</keyword>
<evidence type="ECO:0000256" key="1">
    <source>
        <dbReference type="ARBA" id="ARBA00000085"/>
    </source>
</evidence>
<keyword evidence="4" id="KW-0808">Transferase</keyword>
<accession>A0A9X4MGD4</accession>
<dbReference type="InterPro" id="IPR003661">
    <property type="entry name" value="HisK_dim/P_dom"/>
</dbReference>
<keyword evidence="8" id="KW-0902">Two-component regulatory system</keyword>
<reference evidence="13" key="2">
    <citation type="submission" date="2022-10" db="EMBL/GenBank/DDBJ databases">
        <authorList>
            <person name="Aronson H.S."/>
        </authorList>
    </citation>
    <scope>NUCLEOTIDE SEQUENCE</scope>
    <source>
        <strain evidence="13">RS19-109</strain>
    </source>
</reference>
<dbReference type="SUPFAM" id="SSF55781">
    <property type="entry name" value="GAF domain-like"/>
    <property type="match status" value="1"/>
</dbReference>
<dbReference type="Gene3D" id="3.30.565.10">
    <property type="entry name" value="Histidine kinase-like ATPase, C-terminal domain"/>
    <property type="match status" value="1"/>
</dbReference>
<keyword evidence="14" id="KW-1185">Reference proteome</keyword>
<name>A0A9X4MGD4_9BACT</name>
<dbReference type="SMART" id="SM00388">
    <property type="entry name" value="HisKA"/>
    <property type="match status" value="1"/>
</dbReference>
<reference evidence="13" key="1">
    <citation type="journal article" date="2022" name="bioRxiv">
        <title>Thiovibrio frasassiensisgen. nov., sp. nov., an autotrophic, elemental sulfur disproportionating bacterium isolated from sulfidic karst sediment, and proposal of Thiovibrionaceae fam. nov.</title>
        <authorList>
            <person name="Aronson H."/>
            <person name="Thomas C."/>
            <person name="Bhattacharyya M."/>
            <person name="Eckstein S."/>
            <person name="Jensen S."/>
            <person name="Barco R."/>
            <person name="Macalady J."/>
            <person name="Amend J."/>
        </authorList>
    </citation>
    <scope>NUCLEOTIDE SEQUENCE</scope>
    <source>
        <strain evidence="13">RS19-109</strain>
    </source>
</reference>
<dbReference type="InterPro" id="IPR011006">
    <property type="entry name" value="CheY-like_superfamily"/>
</dbReference>
<dbReference type="Pfam" id="PF00512">
    <property type="entry name" value="HisKA"/>
    <property type="match status" value="1"/>
</dbReference>
<dbReference type="InterPro" id="IPR036097">
    <property type="entry name" value="HisK_dim/P_sf"/>
</dbReference>
<dbReference type="InterPro" id="IPR036890">
    <property type="entry name" value="HATPase_C_sf"/>
</dbReference>
<feature type="modified residue" description="4-aspartylphosphate" evidence="9">
    <location>
        <position position="74"/>
    </location>
</feature>
<dbReference type="InterPro" id="IPR003594">
    <property type="entry name" value="HATPase_dom"/>
</dbReference>